<keyword evidence="1" id="KW-0812">Transmembrane</keyword>
<dbReference type="RefSeq" id="WP_166324011.1">
    <property type="nucleotide sequence ID" value="NZ_CP049934.1"/>
</dbReference>
<dbReference type="EMBL" id="CP049934">
    <property type="protein sequence ID" value="QIM16710.1"/>
    <property type="molecule type" value="Genomic_DNA"/>
</dbReference>
<evidence type="ECO:0000313" key="2">
    <source>
        <dbReference type="EMBL" id="QIM16710.1"/>
    </source>
</evidence>
<keyword evidence="1" id="KW-1133">Transmembrane helix</keyword>
<dbReference type="Proteomes" id="UP000501387">
    <property type="component" value="Chromosome"/>
</dbReference>
<feature type="transmembrane region" description="Helical" evidence="1">
    <location>
        <begin position="23"/>
        <end position="45"/>
    </location>
</feature>
<evidence type="ECO:0000313" key="3">
    <source>
        <dbReference type="Proteomes" id="UP000501387"/>
    </source>
</evidence>
<protein>
    <recommendedName>
        <fullName evidence="4">FtsX-like permease family protein</fullName>
    </recommendedName>
</protein>
<evidence type="ECO:0008006" key="4">
    <source>
        <dbReference type="Google" id="ProtNLM"/>
    </source>
</evidence>
<feature type="transmembrane region" description="Helical" evidence="1">
    <location>
        <begin position="57"/>
        <end position="78"/>
    </location>
</feature>
<dbReference type="KEGG" id="lins:G7067_10340"/>
<organism evidence="2 3">
    <name type="scientific">Leucobacter insecticola</name>
    <dbReference type="NCBI Taxonomy" id="2714934"/>
    <lineage>
        <taxon>Bacteria</taxon>
        <taxon>Bacillati</taxon>
        <taxon>Actinomycetota</taxon>
        <taxon>Actinomycetes</taxon>
        <taxon>Micrococcales</taxon>
        <taxon>Microbacteriaceae</taxon>
        <taxon>Leucobacter</taxon>
    </lineage>
</organism>
<gene>
    <name evidence="2" type="ORF">G7067_10340</name>
</gene>
<name>A0A6G8FJR8_9MICO</name>
<keyword evidence="1" id="KW-0472">Membrane</keyword>
<keyword evidence="3" id="KW-1185">Reference proteome</keyword>
<sequence length="166" mass="17015">MSGGGAGWILIRPRRESGTLTRLQLLASGVTTLLAFAVAMLALAIWRLPSDEPAYRILALALVGLLVVPLVTLGTATARLAARSRDGRLAALRLIGATSGRVRRIAVAEVTLLAAGGVALGTVVSAALPLALSMIPCTADVCCPTICCCHGGWLRGSHPCSLVSPP</sequence>
<accession>A0A6G8FJR8</accession>
<proteinExistence type="predicted"/>
<dbReference type="AlphaFoldDB" id="A0A6G8FJR8"/>
<feature type="transmembrane region" description="Helical" evidence="1">
    <location>
        <begin position="110"/>
        <end position="135"/>
    </location>
</feature>
<reference evidence="2 3" key="1">
    <citation type="submission" date="2020-03" db="EMBL/GenBank/DDBJ databases">
        <title>Leucobacter sp. nov., isolated from beetles.</title>
        <authorList>
            <person name="Hyun D.-W."/>
            <person name="Bae J.-W."/>
        </authorList>
    </citation>
    <scope>NUCLEOTIDE SEQUENCE [LARGE SCALE GENOMIC DNA]</scope>
    <source>
        <strain evidence="2 3">HDW9B</strain>
    </source>
</reference>
<evidence type="ECO:0000256" key="1">
    <source>
        <dbReference type="SAM" id="Phobius"/>
    </source>
</evidence>